<dbReference type="InterPro" id="IPR035906">
    <property type="entry name" value="MetI-like_sf"/>
</dbReference>
<accession>X2LBJ3</accession>
<dbReference type="SUPFAM" id="SSF161098">
    <property type="entry name" value="MetI-like"/>
    <property type="match status" value="1"/>
</dbReference>
<protein>
    <submittedName>
        <fullName evidence="7">ABC transporter permease</fullName>
    </submittedName>
</protein>
<dbReference type="Gene3D" id="1.10.3720.10">
    <property type="entry name" value="MetI-like"/>
    <property type="match status" value="1"/>
</dbReference>
<keyword evidence="2 5" id="KW-0812">Transmembrane</keyword>
<dbReference type="InterPro" id="IPR000515">
    <property type="entry name" value="MetI-like"/>
</dbReference>
<name>X2LBJ3_9BACT</name>
<evidence type="ECO:0000256" key="2">
    <source>
        <dbReference type="ARBA" id="ARBA00022692"/>
    </source>
</evidence>
<dbReference type="PROSITE" id="PS50928">
    <property type="entry name" value="ABC_TM1"/>
    <property type="match status" value="1"/>
</dbReference>
<feature type="transmembrane region" description="Helical" evidence="5">
    <location>
        <begin position="194"/>
        <end position="212"/>
    </location>
</feature>
<feature type="transmembrane region" description="Helical" evidence="5">
    <location>
        <begin position="81"/>
        <end position="102"/>
    </location>
</feature>
<evidence type="ECO:0000313" key="7">
    <source>
        <dbReference type="EMBL" id="AHN97880.1"/>
    </source>
</evidence>
<feature type="transmembrane region" description="Helical" evidence="5">
    <location>
        <begin position="114"/>
        <end position="134"/>
    </location>
</feature>
<dbReference type="GO" id="GO:0005886">
    <property type="term" value="C:plasma membrane"/>
    <property type="evidence" value="ECO:0007669"/>
    <property type="project" value="UniProtKB-SubCell"/>
</dbReference>
<feature type="transmembrane region" description="Helical" evidence="5">
    <location>
        <begin position="16"/>
        <end position="41"/>
    </location>
</feature>
<evidence type="ECO:0000256" key="1">
    <source>
        <dbReference type="ARBA" id="ARBA00004141"/>
    </source>
</evidence>
<dbReference type="Pfam" id="PF00528">
    <property type="entry name" value="BPD_transp_1"/>
    <property type="match status" value="1"/>
</dbReference>
<dbReference type="PANTHER" id="PTHR43759">
    <property type="entry name" value="TREHALOSE TRANSPORT SYSTEM PERMEASE PROTEIN SUGA"/>
    <property type="match status" value="1"/>
</dbReference>
<keyword evidence="5" id="KW-0813">Transport</keyword>
<sequence length="287" mass="32076">MPSAEPRGAEQSEARLAWWMAAPAVLTILLVALFPLGWTIWESLHLHDLRMPWLGRPFVGLDNYVEVLHDRRFWGAMSHTVWFAAASVSLELVVGCVLALAMNRTFRGRTLVRLSILIPWAIPTVVAALVWRFMFEGLEGWLADDTRAWVPIILADAWKETPFVALLLLAGLQGIDPALYEAARIDGASAWRQFRHVTLPLLAPAIMVALIFRTMNAFRVFDLIYVLTGGGPGTATEPISLYTFNSLMQNLRFGYGSTLSVLVFFVTFALALGYIRMLGRGLTETRQ</sequence>
<dbReference type="PANTHER" id="PTHR43759:SF1">
    <property type="entry name" value="GLUCOSE IMPORT SYSTEM PERMEASE PROTEIN GLCT"/>
    <property type="match status" value="1"/>
</dbReference>
<dbReference type="EMBL" id="KF796603">
    <property type="protein sequence ID" value="AHN97880.1"/>
    <property type="molecule type" value="Genomic_DNA"/>
</dbReference>
<evidence type="ECO:0000256" key="5">
    <source>
        <dbReference type="RuleBase" id="RU363032"/>
    </source>
</evidence>
<dbReference type="GO" id="GO:0055085">
    <property type="term" value="P:transmembrane transport"/>
    <property type="evidence" value="ECO:0007669"/>
    <property type="project" value="InterPro"/>
</dbReference>
<reference evidence="7" key="1">
    <citation type="submission" date="2013-10" db="EMBL/GenBank/DDBJ databases">
        <title>Functional metagenomics reveals novel beta-galactosidases not predictable from gene sequences.</title>
        <authorList>
            <person name="Cheng J."/>
            <person name="Engel K."/>
            <person name="Romantsov T."/>
            <person name="Neufeld J.D."/>
            <person name="Rose D.R."/>
            <person name="Charles T.C."/>
        </authorList>
    </citation>
    <scope>NUCLEOTIDE SEQUENCE</scope>
</reference>
<feature type="transmembrane region" description="Helical" evidence="5">
    <location>
        <begin position="253"/>
        <end position="275"/>
    </location>
</feature>
<comment type="subcellular location">
    <subcellularLocation>
        <location evidence="5">Cell membrane</location>
        <topology evidence="5">Multi-pass membrane protein</topology>
    </subcellularLocation>
    <subcellularLocation>
        <location evidence="1">Membrane</location>
        <topology evidence="1">Multi-pass membrane protein</topology>
    </subcellularLocation>
</comment>
<dbReference type="AlphaFoldDB" id="X2LBJ3"/>
<organism evidence="7">
    <name type="scientific">uncultured bacterium lac127</name>
    <dbReference type="NCBI Taxonomy" id="1447237"/>
    <lineage>
        <taxon>Bacteria</taxon>
        <taxon>environmental samples</taxon>
    </lineage>
</organism>
<feature type="domain" description="ABC transmembrane type-1" evidence="6">
    <location>
        <begin position="77"/>
        <end position="276"/>
    </location>
</feature>
<dbReference type="InterPro" id="IPR052730">
    <property type="entry name" value="Sugar_ABC_transporter"/>
</dbReference>
<evidence type="ECO:0000256" key="4">
    <source>
        <dbReference type="ARBA" id="ARBA00023136"/>
    </source>
</evidence>
<proteinExistence type="inferred from homology"/>
<keyword evidence="4 5" id="KW-0472">Membrane</keyword>
<evidence type="ECO:0000259" key="6">
    <source>
        <dbReference type="PROSITE" id="PS50928"/>
    </source>
</evidence>
<keyword evidence="3 5" id="KW-1133">Transmembrane helix</keyword>
<dbReference type="CDD" id="cd06261">
    <property type="entry name" value="TM_PBP2"/>
    <property type="match status" value="1"/>
</dbReference>
<evidence type="ECO:0000256" key="3">
    <source>
        <dbReference type="ARBA" id="ARBA00022989"/>
    </source>
</evidence>
<comment type="similarity">
    <text evidence="5">Belongs to the binding-protein-dependent transport system permease family.</text>
</comment>